<dbReference type="PANTHER" id="PTHR43685:SF2">
    <property type="entry name" value="GLYCOSYLTRANSFERASE 2-LIKE DOMAIN-CONTAINING PROTEIN"/>
    <property type="match status" value="1"/>
</dbReference>
<dbReference type="Proteomes" id="UP001139089">
    <property type="component" value="Unassembled WGS sequence"/>
</dbReference>
<dbReference type="Pfam" id="PF00535">
    <property type="entry name" value="Glycos_transf_2"/>
    <property type="match status" value="1"/>
</dbReference>
<reference evidence="2" key="1">
    <citation type="submission" date="2021-12" db="EMBL/GenBank/DDBJ databases">
        <authorList>
            <person name="Li Y."/>
        </authorList>
    </citation>
    <scope>NUCLEOTIDE SEQUENCE</scope>
    <source>
        <strain evidence="2">DKSPLA3</strain>
    </source>
</reference>
<dbReference type="Gene3D" id="3.90.550.10">
    <property type="entry name" value="Spore Coat Polysaccharide Biosynthesis Protein SpsA, Chain A"/>
    <property type="match status" value="1"/>
</dbReference>
<dbReference type="PANTHER" id="PTHR43685">
    <property type="entry name" value="GLYCOSYLTRANSFERASE"/>
    <property type="match status" value="1"/>
</dbReference>
<dbReference type="InterPro" id="IPR050834">
    <property type="entry name" value="Glycosyltransf_2"/>
</dbReference>
<dbReference type="EMBL" id="JAJOZR010000004">
    <property type="protein sequence ID" value="MCD7109042.1"/>
    <property type="molecule type" value="Genomic_DNA"/>
</dbReference>
<keyword evidence="3" id="KW-1185">Reference proteome</keyword>
<protein>
    <submittedName>
        <fullName evidence="2">Glycosyltransferase</fullName>
    </submittedName>
</protein>
<dbReference type="AlphaFoldDB" id="A0A9X1NPW8"/>
<dbReference type="CDD" id="cd00761">
    <property type="entry name" value="Glyco_tranf_GTA_type"/>
    <property type="match status" value="1"/>
</dbReference>
<dbReference type="InterPro" id="IPR001173">
    <property type="entry name" value="Glyco_trans_2-like"/>
</dbReference>
<evidence type="ECO:0000313" key="2">
    <source>
        <dbReference type="EMBL" id="MCD7109042.1"/>
    </source>
</evidence>
<accession>A0A9X1NPW8</accession>
<dbReference type="InterPro" id="IPR029044">
    <property type="entry name" value="Nucleotide-diphossugar_trans"/>
</dbReference>
<dbReference type="SUPFAM" id="SSF53448">
    <property type="entry name" value="Nucleotide-diphospho-sugar transferases"/>
    <property type="match status" value="1"/>
</dbReference>
<name>A0A9X1NPW8_9HYPH</name>
<comment type="caution">
    <text evidence="2">The sequence shown here is derived from an EMBL/GenBank/DDBJ whole genome shotgun (WGS) entry which is preliminary data.</text>
</comment>
<evidence type="ECO:0000313" key="3">
    <source>
        <dbReference type="Proteomes" id="UP001139089"/>
    </source>
</evidence>
<sequence length="310" mass="33794">MSIDNLFIGLITFRRPKGLRRALEGIAGLTFETTPPPITVIVVDNDREGPMAGLIEEMRPSFPFPITYAVHPESGIPFARNRVVAETKGADGVILFIDDDEYPEPEWADQLLAKYRATGAEAILGPVISEFETTPPQWVSEGGFFVAQDFADGGAVPFGNTANILIDLKVFKAFGLQFDPRMRYTGGTDTLLGMMIHKKGGRMLWASRARVREIVPASRVSSKWLISRKFREGNTYVLSEKLSGCTASRQIALFLSGIARVGGGAVLSVAALPFGTATRVKAFSRAARGLGMLNAFAGRRYNEYTTIHGS</sequence>
<gene>
    <name evidence="2" type="ORF">LRX75_08295</name>
</gene>
<proteinExistence type="predicted"/>
<evidence type="ECO:0000259" key="1">
    <source>
        <dbReference type="Pfam" id="PF00535"/>
    </source>
</evidence>
<feature type="domain" description="Glycosyltransferase 2-like" evidence="1">
    <location>
        <begin position="10"/>
        <end position="172"/>
    </location>
</feature>
<organism evidence="2 3">
    <name type="scientific">Rhizobium quercicola</name>
    <dbReference type="NCBI Taxonomy" id="2901226"/>
    <lineage>
        <taxon>Bacteria</taxon>
        <taxon>Pseudomonadati</taxon>
        <taxon>Pseudomonadota</taxon>
        <taxon>Alphaproteobacteria</taxon>
        <taxon>Hyphomicrobiales</taxon>
        <taxon>Rhizobiaceae</taxon>
        <taxon>Rhizobium/Agrobacterium group</taxon>
        <taxon>Rhizobium</taxon>
    </lineage>
</organism>
<dbReference type="RefSeq" id="WP_231813416.1">
    <property type="nucleotide sequence ID" value="NZ_JAJOZR010000004.1"/>
</dbReference>